<dbReference type="STRING" id="2045.KR76_19650"/>
<dbReference type="Gene3D" id="3.40.50.300">
    <property type="entry name" value="P-loop containing nucleotide triphosphate hydrolases"/>
    <property type="match status" value="1"/>
</dbReference>
<dbReference type="EMBL" id="CP009896">
    <property type="protein sequence ID" value="AIY18424.1"/>
    <property type="molecule type" value="Genomic_DNA"/>
</dbReference>
<dbReference type="InterPro" id="IPR027417">
    <property type="entry name" value="P-loop_NTPase"/>
</dbReference>
<reference evidence="6 7" key="1">
    <citation type="journal article" date="2015" name="Genome Announc.">
        <title>Complete Genome Sequence of Steroid-Transforming Nocardioides simplex VKM Ac-2033D.</title>
        <authorList>
            <person name="Shtratnikova V.Y."/>
            <person name="Schelkunov M.I."/>
            <person name="Pekov Y.A."/>
            <person name="Fokina V.V."/>
            <person name="Logacheva M.D."/>
            <person name="Sokolov S.L."/>
            <person name="Bragin E.Y."/>
            <person name="Ashapkin V.V."/>
            <person name="Donova M.V."/>
        </authorList>
    </citation>
    <scope>NUCLEOTIDE SEQUENCE [LARGE SCALE GENOMIC DNA]</scope>
    <source>
        <strain evidence="6 7">VKM Ac-2033D</strain>
    </source>
</reference>
<name>A0A0A1DM40_NOCSI</name>
<dbReference type="GO" id="GO:0015658">
    <property type="term" value="F:branched-chain amino acid transmembrane transporter activity"/>
    <property type="evidence" value="ECO:0007669"/>
    <property type="project" value="TreeGrafter"/>
</dbReference>
<dbReference type="GeneID" id="96611016"/>
<evidence type="ECO:0000256" key="1">
    <source>
        <dbReference type="ARBA" id="ARBA00005417"/>
    </source>
</evidence>
<dbReference type="PANTHER" id="PTHR43820">
    <property type="entry name" value="HIGH-AFFINITY BRANCHED-CHAIN AMINO ACID TRANSPORT ATP-BINDING PROTEIN LIVF"/>
    <property type="match status" value="1"/>
</dbReference>
<evidence type="ECO:0000313" key="7">
    <source>
        <dbReference type="Proteomes" id="UP000030300"/>
    </source>
</evidence>
<proteinExistence type="inferred from homology"/>
<dbReference type="InterPro" id="IPR003593">
    <property type="entry name" value="AAA+_ATPase"/>
</dbReference>
<dbReference type="PANTHER" id="PTHR43820:SF4">
    <property type="entry name" value="HIGH-AFFINITY BRANCHED-CHAIN AMINO ACID TRANSPORT ATP-BINDING PROTEIN LIVF"/>
    <property type="match status" value="1"/>
</dbReference>
<dbReference type="RefSeq" id="WP_038680647.1">
    <property type="nucleotide sequence ID" value="NZ_BJMC01000022.1"/>
</dbReference>
<dbReference type="SUPFAM" id="SSF52540">
    <property type="entry name" value="P-loop containing nucleoside triphosphate hydrolases"/>
    <property type="match status" value="1"/>
</dbReference>
<dbReference type="PROSITE" id="PS00211">
    <property type="entry name" value="ABC_TRANSPORTER_1"/>
    <property type="match status" value="1"/>
</dbReference>
<evidence type="ECO:0000256" key="2">
    <source>
        <dbReference type="ARBA" id="ARBA00022448"/>
    </source>
</evidence>
<evidence type="ECO:0000256" key="4">
    <source>
        <dbReference type="ARBA" id="ARBA00022840"/>
    </source>
</evidence>
<dbReference type="InterPro" id="IPR003439">
    <property type="entry name" value="ABC_transporter-like_ATP-bd"/>
</dbReference>
<dbReference type="AlphaFoldDB" id="A0A0A1DM40"/>
<dbReference type="eggNOG" id="COG0410">
    <property type="taxonomic scope" value="Bacteria"/>
</dbReference>
<dbReference type="InterPro" id="IPR017871">
    <property type="entry name" value="ABC_transporter-like_CS"/>
</dbReference>
<accession>A0A0A1DM40</accession>
<evidence type="ECO:0000256" key="3">
    <source>
        <dbReference type="ARBA" id="ARBA00022741"/>
    </source>
</evidence>
<comment type="similarity">
    <text evidence="1">Belongs to the ABC transporter superfamily.</text>
</comment>
<dbReference type="PROSITE" id="PS50893">
    <property type="entry name" value="ABC_TRANSPORTER_2"/>
    <property type="match status" value="1"/>
</dbReference>
<keyword evidence="4 6" id="KW-0067">ATP-binding</keyword>
<gene>
    <name evidence="6" type="ORF">KR76_19650</name>
</gene>
<dbReference type="HOGENOM" id="CLU_000604_1_2_11"/>
<sequence>MTALEIAGLFVRYGGALAVDDIALSVPPGQVTALVGPNGAGKSSAVLATCGTVRSTGEVRLDGERVDGWSPGRRTRAGLALVPQGRQLFSRLTVRENLLIGADQLRLPARSVAAAEERFPILAERRSSLAGVLSGGEQQMLAVARALMGRPRALLLDELVTGLAPLIVQQLATTVRALADDGLAVLVAAPDLVGLRDVVDRGYVLVRGRVVAEVEGGHRPLQSAYERALGLAVG</sequence>
<dbReference type="Pfam" id="PF00005">
    <property type="entry name" value="ABC_tran"/>
    <property type="match status" value="1"/>
</dbReference>
<keyword evidence="2" id="KW-0813">Transport</keyword>
<organism evidence="6 7">
    <name type="scientific">Nocardioides simplex</name>
    <name type="common">Arthrobacter simplex</name>
    <dbReference type="NCBI Taxonomy" id="2045"/>
    <lineage>
        <taxon>Bacteria</taxon>
        <taxon>Bacillati</taxon>
        <taxon>Actinomycetota</taxon>
        <taxon>Actinomycetes</taxon>
        <taxon>Propionibacteriales</taxon>
        <taxon>Nocardioidaceae</taxon>
        <taxon>Pimelobacter</taxon>
    </lineage>
</organism>
<dbReference type="InterPro" id="IPR052156">
    <property type="entry name" value="BCAA_Transport_ATP-bd_LivF"/>
</dbReference>
<dbReference type="KEGG" id="psim:KR76_19650"/>
<dbReference type="GO" id="GO:0005524">
    <property type="term" value="F:ATP binding"/>
    <property type="evidence" value="ECO:0007669"/>
    <property type="project" value="UniProtKB-KW"/>
</dbReference>
<dbReference type="GO" id="GO:0015807">
    <property type="term" value="P:L-amino acid transport"/>
    <property type="evidence" value="ECO:0007669"/>
    <property type="project" value="TreeGrafter"/>
</dbReference>
<dbReference type="SMART" id="SM00382">
    <property type="entry name" value="AAA"/>
    <property type="match status" value="1"/>
</dbReference>
<evidence type="ECO:0000313" key="6">
    <source>
        <dbReference type="EMBL" id="AIY18424.1"/>
    </source>
</evidence>
<dbReference type="Proteomes" id="UP000030300">
    <property type="component" value="Chromosome"/>
</dbReference>
<dbReference type="GO" id="GO:0016887">
    <property type="term" value="F:ATP hydrolysis activity"/>
    <property type="evidence" value="ECO:0007669"/>
    <property type="project" value="InterPro"/>
</dbReference>
<keyword evidence="7" id="KW-1185">Reference proteome</keyword>
<dbReference type="OrthoDB" id="3463137at2"/>
<keyword evidence="3" id="KW-0547">Nucleotide-binding</keyword>
<evidence type="ECO:0000256" key="5">
    <source>
        <dbReference type="ARBA" id="ARBA00022970"/>
    </source>
</evidence>
<protein>
    <submittedName>
        <fullName evidence="6">Branched-chain amino acid transport ATP-binding protein LivF</fullName>
    </submittedName>
</protein>
<keyword evidence="5" id="KW-0029">Amino-acid transport</keyword>